<organism evidence="1 2">
    <name type="scientific">Romanomermis culicivorax</name>
    <name type="common">Nematode worm</name>
    <dbReference type="NCBI Taxonomy" id="13658"/>
    <lineage>
        <taxon>Eukaryota</taxon>
        <taxon>Metazoa</taxon>
        <taxon>Ecdysozoa</taxon>
        <taxon>Nematoda</taxon>
        <taxon>Enoplea</taxon>
        <taxon>Dorylaimia</taxon>
        <taxon>Mermithida</taxon>
        <taxon>Mermithoidea</taxon>
        <taxon>Mermithidae</taxon>
        <taxon>Romanomermis</taxon>
    </lineage>
</organism>
<evidence type="ECO:0000313" key="1">
    <source>
        <dbReference type="Proteomes" id="UP000887565"/>
    </source>
</evidence>
<protein>
    <submittedName>
        <fullName evidence="2">Uncharacterized protein</fullName>
    </submittedName>
</protein>
<reference evidence="2" key="1">
    <citation type="submission" date="2022-11" db="UniProtKB">
        <authorList>
            <consortium name="WormBaseParasite"/>
        </authorList>
    </citation>
    <scope>IDENTIFICATION</scope>
</reference>
<proteinExistence type="predicted"/>
<accession>A0A915K1U8</accession>
<sequence length="142" mass="16958">IHNAHQYLKHKDFLKDKPRIILIRNEDNLCFARALVVARVYIHKKDMNAMYKWQSIQKFDKTHVLQTKIAKEFMTLTGLTNYQGSCGFHQWEKLQTVLLPNYQIKIFSKEQFKDLIFRGHLCFMQPVGNEQVEEDTMQEKIL</sequence>
<name>A0A915K1U8_ROMCU</name>
<evidence type="ECO:0000313" key="2">
    <source>
        <dbReference type="WBParaSite" id="nRc.2.0.1.t32778-RA"/>
    </source>
</evidence>
<dbReference type="AlphaFoldDB" id="A0A915K1U8"/>
<keyword evidence="1" id="KW-1185">Reference proteome</keyword>
<dbReference type="Proteomes" id="UP000887565">
    <property type="component" value="Unplaced"/>
</dbReference>
<dbReference type="WBParaSite" id="nRc.2.0.1.t32778-RA">
    <property type="protein sequence ID" value="nRc.2.0.1.t32778-RA"/>
    <property type="gene ID" value="nRc.2.0.1.g32778"/>
</dbReference>